<dbReference type="InterPro" id="IPR000743">
    <property type="entry name" value="Glyco_hydro_28"/>
</dbReference>
<keyword evidence="6 13" id="KW-0732">Signal</keyword>
<dbReference type="SMR" id="A0A314L0V6"/>
<dbReference type="EMBL" id="MJEQ01000596">
    <property type="protein sequence ID" value="OIT35173.1"/>
    <property type="molecule type" value="Genomic_DNA"/>
</dbReference>
<dbReference type="OrthoDB" id="187139at2759"/>
<evidence type="ECO:0000256" key="3">
    <source>
        <dbReference type="ARBA" id="ARBA00012736"/>
    </source>
</evidence>
<dbReference type="AlphaFoldDB" id="A0A314L0V6"/>
<dbReference type="GO" id="GO:0071555">
    <property type="term" value="P:cell wall organization"/>
    <property type="evidence" value="ECO:0007669"/>
    <property type="project" value="UniProtKB-KW"/>
</dbReference>
<comment type="subcellular location">
    <subcellularLocation>
        <location evidence="1">Secreted</location>
        <location evidence="1">Cell wall</location>
    </subcellularLocation>
</comment>
<evidence type="ECO:0000256" key="5">
    <source>
        <dbReference type="ARBA" id="ARBA00022525"/>
    </source>
</evidence>
<keyword evidence="7" id="KW-0677">Repeat</keyword>
<dbReference type="SMART" id="SM00710">
    <property type="entry name" value="PbH1"/>
    <property type="match status" value="5"/>
</dbReference>
<dbReference type="Gene3D" id="2.160.20.10">
    <property type="entry name" value="Single-stranded right-handed beta-helix, Pectin lyase-like"/>
    <property type="match status" value="1"/>
</dbReference>
<dbReference type="KEGG" id="nau:109243727"/>
<protein>
    <recommendedName>
        <fullName evidence="3">endo-polygalacturonase</fullName>
        <ecNumber evidence="3">3.2.1.15</ecNumber>
    </recommendedName>
</protein>
<dbReference type="PANTHER" id="PTHR31375">
    <property type="match status" value="1"/>
</dbReference>
<evidence type="ECO:0000256" key="8">
    <source>
        <dbReference type="ARBA" id="ARBA00022801"/>
    </source>
</evidence>
<evidence type="ECO:0000256" key="2">
    <source>
        <dbReference type="ARBA" id="ARBA00008834"/>
    </source>
</evidence>
<dbReference type="InterPro" id="IPR011050">
    <property type="entry name" value="Pectin_lyase_fold/virulence"/>
</dbReference>
<evidence type="ECO:0000256" key="7">
    <source>
        <dbReference type="ARBA" id="ARBA00022737"/>
    </source>
</evidence>
<dbReference type="SUPFAM" id="SSF51126">
    <property type="entry name" value="Pectin lyase-like"/>
    <property type="match status" value="1"/>
</dbReference>
<reference evidence="14" key="1">
    <citation type="submission" date="2016-11" db="EMBL/GenBank/DDBJ databases">
        <title>The genome of Nicotiana attenuata.</title>
        <authorList>
            <person name="Xu S."/>
            <person name="Brockmoeller T."/>
            <person name="Gaquerel E."/>
            <person name="Navarro A."/>
            <person name="Kuhl H."/>
            <person name="Gase K."/>
            <person name="Ling Z."/>
            <person name="Zhou W."/>
            <person name="Kreitzer C."/>
            <person name="Stanke M."/>
            <person name="Tang H."/>
            <person name="Lyons E."/>
            <person name="Pandey P."/>
            <person name="Pandey S.P."/>
            <person name="Timmermann B."/>
            <person name="Baldwin I.T."/>
        </authorList>
    </citation>
    <scope>NUCLEOTIDE SEQUENCE [LARGE SCALE GENOMIC DNA]</scope>
    <source>
        <strain evidence="14">UT</strain>
    </source>
</reference>
<evidence type="ECO:0000313" key="15">
    <source>
        <dbReference type="Proteomes" id="UP000187609"/>
    </source>
</evidence>
<gene>
    <name evidence="14" type="ORF">A4A49_14444</name>
</gene>
<evidence type="ECO:0000313" key="14">
    <source>
        <dbReference type="EMBL" id="OIT35173.1"/>
    </source>
</evidence>
<dbReference type="Proteomes" id="UP000187609">
    <property type="component" value="Unassembled WGS sequence"/>
</dbReference>
<organism evidence="14 15">
    <name type="scientific">Nicotiana attenuata</name>
    <name type="common">Coyote tobacco</name>
    <dbReference type="NCBI Taxonomy" id="49451"/>
    <lineage>
        <taxon>Eukaryota</taxon>
        <taxon>Viridiplantae</taxon>
        <taxon>Streptophyta</taxon>
        <taxon>Embryophyta</taxon>
        <taxon>Tracheophyta</taxon>
        <taxon>Spermatophyta</taxon>
        <taxon>Magnoliopsida</taxon>
        <taxon>eudicotyledons</taxon>
        <taxon>Gunneridae</taxon>
        <taxon>Pentapetalae</taxon>
        <taxon>asterids</taxon>
        <taxon>lamiids</taxon>
        <taxon>Solanales</taxon>
        <taxon>Solanaceae</taxon>
        <taxon>Nicotianoideae</taxon>
        <taxon>Nicotianeae</taxon>
        <taxon>Nicotiana</taxon>
    </lineage>
</organism>
<evidence type="ECO:0000256" key="13">
    <source>
        <dbReference type="SAM" id="SignalP"/>
    </source>
</evidence>
<evidence type="ECO:0000256" key="6">
    <source>
        <dbReference type="ARBA" id="ARBA00022729"/>
    </source>
</evidence>
<keyword evidence="5" id="KW-0964">Secreted</keyword>
<keyword evidence="9 12" id="KW-0326">Glycosidase</keyword>
<dbReference type="Gramene" id="OIT35173">
    <property type="protein sequence ID" value="OIT35173"/>
    <property type="gene ID" value="A4A49_14444"/>
</dbReference>
<evidence type="ECO:0000256" key="1">
    <source>
        <dbReference type="ARBA" id="ARBA00004191"/>
    </source>
</evidence>
<evidence type="ECO:0000256" key="12">
    <source>
        <dbReference type="RuleBase" id="RU361169"/>
    </source>
</evidence>
<dbReference type="InterPro" id="IPR012334">
    <property type="entry name" value="Pectin_lyas_fold"/>
</dbReference>
<dbReference type="GO" id="GO:0005975">
    <property type="term" value="P:carbohydrate metabolic process"/>
    <property type="evidence" value="ECO:0007669"/>
    <property type="project" value="InterPro"/>
</dbReference>
<feature type="chain" id="PRO_5016267865" description="endo-polygalacturonase" evidence="13">
    <location>
        <begin position="23"/>
        <end position="451"/>
    </location>
</feature>
<keyword evidence="15" id="KW-1185">Reference proteome</keyword>
<keyword evidence="4" id="KW-0134">Cell wall</keyword>
<evidence type="ECO:0000256" key="4">
    <source>
        <dbReference type="ARBA" id="ARBA00022512"/>
    </source>
</evidence>
<dbReference type="EC" id="3.2.1.15" evidence="3"/>
<comment type="similarity">
    <text evidence="2 12">Belongs to the glycosyl hydrolase 28 family.</text>
</comment>
<evidence type="ECO:0000256" key="11">
    <source>
        <dbReference type="ARBA" id="ARBA00034074"/>
    </source>
</evidence>
<name>A0A314L0V6_NICAT</name>
<evidence type="ECO:0000256" key="10">
    <source>
        <dbReference type="ARBA" id="ARBA00023316"/>
    </source>
</evidence>
<accession>A0A314L0V6</accession>
<dbReference type="GO" id="GO:0004650">
    <property type="term" value="F:polygalacturonase activity"/>
    <property type="evidence" value="ECO:0007669"/>
    <property type="project" value="UniProtKB-EC"/>
</dbReference>
<comment type="catalytic activity">
    <reaction evidence="11">
        <text>(1,4-alpha-D-galacturonosyl)n+m + H2O = (1,4-alpha-D-galacturonosyl)n + (1,4-alpha-D-galacturonosyl)m.</text>
        <dbReference type="EC" id="3.2.1.15"/>
    </reaction>
</comment>
<dbReference type="Pfam" id="PF00295">
    <property type="entry name" value="Glyco_hydro_28"/>
    <property type="match status" value="1"/>
</dbReference>
<dbReference type="STRING" id="49451.A0A314L0V6"/>
<evidence type="ECO:0000256" key="9">
    <source>
        <dbReference type="ARBA" id="ARBA00023295"/>
    </source>
</evidence>
<proteinExistence type="inferred from homology"/>
<keyword evidence="8 12" id="KW-0378">Hydrolase</keyword>
<dbReference type="FunFam" id="2.160.20.10:FF:000032">
    <property type="entry name" value="Pectin lyase-like superfamily protein"/>
    <property type="match status" value="1"/>
</dbReference>
<sequence length="451" mass="49175">MAKTKIIFILFLVLLIESLGNALEKNLEEEIFSEFEDFDDINEDEEEVFELQKNGRGNKVLVNVDSFGAAGDGTSDDTKAFVDAWNQACSKRRSVFLVPSGRTYLVNATRFSGPCANRLIIQVDGTIVAPSDPENWDPKSPKAWLVFNNLTGTTFQGNGIIDGSGSKWWAASCKKNKTNPCKAAPRALTIDSSSGIRVKGLTFQNSQQMHFVISRSDSVRVNGIMISSPGDSPNTDGIHISESTNVVLQDCKIGTGDDCISIVNASSNIKMKTIHCGPGHGISIGSLGKDDSIGIVTRVVLDTAFLKGTTNGLRIKTWQGGSGYVRTVRFQNVRMEDVSNPIIIDQFYCDSQKPCHNQTSAVEISEVMYRNISGTSKSQKAMKFACSDTVPCSHITLDNVNLEGRDGTAEVYCNSATGIIAGYVHPEAECLNSSDKKIEQKIEEYNVHTEL</sequence>
<feature type="signal peptide" evidence="13">
    <location>
        <begin position="1"/>
        <end position="22"/>
    </location>
</feature>
<keyword evidence="10" id="KW-0961">Cell wall biogenesis/degradation</keyword>
<comment type="caution">
    <text evidence="14">The sequence shown here is derived from an EMBL/GenBank/DDBJ whole genome shotgun (WGS) entry which is preliminary data.</text>
</comment>
<dbReference type="InterPro" id="IPR006626">
    <property type="entry name" value="PbH1"/>
</dbReference>